<accession>A0A8X6J488</accession>
<evidence type="ECO:0000313" key="2">
    <source>
        <dbReference type="EMBL" id="GFR09338.1"/>
    </source>
</evidence>
<feature type="region of interest" description="Disordered" evidence="1">
    <location>
        <begin position="66"/>
        <end position="96"/>
    </location>
</feature>
<organism evidence="2 3">
    <name type="scientific">Trichonephila clavata</name>
    <name type="common">Joro spider</name>
    <name type="synonym">Nephila clavata</name>
    <dbReference type="NCBI Taxonomy" id="2740835"/>
    <lineage>
        <taxon>Eukaryota</taxon>
        <taxon>Metazoa</taxon>
        <taxon>Ecdysozoa</taxon>
        <taxon>Arthropoda</taxon>
        <taxon>Chelicerata</taxon>
        <taxon>Arachnida</taxon>
        <taxon>Araneae</taxon>
        <taxon>Araneomorphae</taxon>
        <taxon>Entelegynae</taxon>
        <taxon>Araneoidea</taxon>
        <taxon>Nephilidae</taxon>
        <taxon>Trichonephila</taxon>
    </lineage>
</organism>
<comment type="caution">
    <text evidence="2">The sequence shown here is derived from an EMBL/GenBank/DDBJ whole genome shotgun (WGS) entry which is preliminary data.</text>
</comment>
<dbReference type="OrthoDB" id="6434527at2759"/>
<protein>
    <submittedName>
        <fullName evidence="2">Transposable element Tc1 transposase</fullName>
    </submittedName>
</protein>
<evidence type="ECO:0000313" key="3">
    <source>
        <dbReference type="Proteomes" id="UP000887116"/>
    </source>
</evidence>
<dbReference type="Proteomes" id="UP000887116">
    <property type="component" value="Unassembled WGS sequence"/>
</dbReference>
<dbReference type="EMBL" id="BMAO01006531">
    <property type="protein sequence ID" value="GFR09338.1"/>
    <property type="molecule type" value="Genomic_DNA"/>
</dbReference>
<sequence length="96" mass="11182">MLFPVGESCLPAEVLKAWDRLRFNREVPEDLALEKEKVLENLMTFLRHEVEGEEYCVLAENALGSSMNQKQSHKQVKRDEPTATTQVADKMREREY</sequence>
<reference evidence="2" key="1">
    <citation type="submission" date="2020-07" db="EMBL/GenBank/DDBJ databases">
        <title>Multicomponent nature underlies the extraordinary mechanical properties of spider dragline silk.</title>
        <authorList>
            <person name="Kono N."/>
            <person name="Nakamura H."/>
            <person name="Mori M."/>
            <person name="Yoshida Y."/>
            <person name="Ohtoshi R."/>
            <person name="Malay A.D."/>
            <person name="Moran D.A.P."/>
            <person name="Tomita M."/>
            <person name="Numata K."/>
            <person name="Arakawa K."/>
        </authorList>
    </citation>
    <scope>NUCLEOTIDE SEQUENCE</scope>
</reference>
<keyword evidence="3" id="KW-1185">Reference proteome</keyword>
<gene>
    <name evidence="2" type="primary">X975_22733</name>
    <name evidence="2" type="ORF">TNCT_303011</name>
</gene>
<proteinExistence type="predicted"/>
<evidence type="ECO:0000256" key="1">
    <source>
        <dbReference type="SAM" id="MobiDB-lite"/>
    </source>
</evidence>
<dbReference type="AlphaFoldDB" id="A0A8X6J488"/>
<name>A0A8X6J488_TRICU</name>